<name>A0A1F5JL50_9BACT</name>
<comment type="caution">
    <text evidence="2">The sequence shown here is derived from an EMBL/GenBank/DDBJ whole genome shotgun (WGS) entry which is preliminary data.</text>
</comment>
<dbReference type="GO" id="GO:0003824">
    <property type="term" value="F:catalytic activity"/>
    <property type="evidence" value="ECO:0007669"/>
    <property type="project" value="InterPro"/>
</dbReference>
<organism evidence="2 3">
    <name type="scientific">Candidatus Daviesbacteria bacterium RIFCSPHIGHO2_01_FULL_40_11</name>
    <dbReference type="NCBI Taxonomy" id="1797762"/>
    <lineage>
        <taxon>Bacteria</taxon>
        <taxon>Candidatus Daviesiibacteriota</taxon>
    </lineage>
</organism>
<proteinExistence type="predicted"/>
<evidence type="ECO:0000313" key="3">
    <source>
        <dbReference type="Proteomes" id="UP000177555"/>
    </source>
</evidence>
<dbReference type="Gene3D" id="3.60.10.10">
    <property type="entry name" value="Endonuclease/exonuclease/phosphatase"/>
    <property type="match status" value="1"/>
</dbReference>
<dbReference type="AlphaFoldDB" id="A0A1F5JL50"/>
<dbReference type="InterPro" id="IPR036691">
    <property type="entry name" value="Endo/exonu/phosph_ase_sf"/>
</dbReference>
<feature type="domain" description="Endonuclease/exonuclease/phosphatase" evidence="1">
    <location>
        <begin position="21"/>
        <end position="253"/>
    </location>
</feature>
<accession>A0A1F5JL50</accession>
<protein>
    <recommendedName>
        <fullName evidence="1">Endonuclease/exonuclease/phosphatase domain-containing protein</fullName>
    </recommendedName>
</protein>
<gene>
    <name evidence="2" type="ORF">A2867_03170</name>
</gene>
<dbReference type="SUPFAM" id="SSF56219">
    <property type="entry name" value="DNase I-like"/>
    <property type="match status" value="1"/>
</dbReference>
<dbReference type="Proteomes" id="UP000177555">
    <property type="component" value="Unassembled WGS sequence"/>
</dbReference>
<evidence type="ECO:0000313" key="2">
    <source>
        <dbReference type="EMBL" id="OGE29329.1"/>
    </source>
</evidence>
<dbReference type="Pfam" id="PF03372">
    <property type="entry name" value="Exo_endo_phos"/>
    <property type="match status" value="1"/>
</dbReference>
<sequence length="261" mass="30234">MKLISLNTWGGKVYQPLIVFIKQQSRETDIFCFQEVYNTQSSVKHYKDIRANLLGEFMKVLPNFQFFYSMEAAGFDSTPKSVDFHLTFGKTIFIKNHFKVDKAKDILLYGDREEKLLKQDFSNLAVTLQSISFTAKEKAFTIVNIHGTAFPGSKLDTKLRQEHSTEIKNFLNSKRGAKVLVGDFNLLPQTQSIKILEEDMRNLIKKYNIWRTRSNLNPYFGKPDFQKYADYTFVSADIKVINFQVPPVNISDHLPMILEFS</sequence>
<reference evidence="2 3" key="1">
    <citation type="journal article" date="2016" name="Nat. Commun.">
        <title>Thousands of microbial genomes shed light on interconnected biogeochemical processes in an aquifer system.</title>
        <authorList>
            <person name="Anantharaman K."/>
            <person name="Brown C.T."/>
            <person name="Hug L.A."/>
            <person name="Sharon I."/>
            <person name="Castelle C.J."/>
            <person name="Probst A.J."/>
            <person name="Thomas B.C."/>
            <person name="Singh A."/>
            <person name="Wilkins M.J."/>
            <person name="Karaoz U."/>
            <person name="Brodie E.L."/>
            <person name="Williams K.H."/>
            <person name="Hubbard S.S."/>
            <person name="Banfield J.F."/>
        </authorList>
    </citation>
    <scope>NUCLEOTIDE SEQUENCE [LARGE SCALE GENOMIC DNA]</scope>
</reference>
<dbReference type="EMBL" id="MFCP01000007">
    <property type="protein sequence ID" value="OGE29329.1"/>
    <property type="molecule type" value="Genomic_DNA"/>
</dbReference>
<dbReference type="InterPro" id="IPR005135">
    <property type="entry name" value="Endo/exonuclease/phosphatase"/>
</dbReference>
<evidence type="ECO:0000259" key="1">
    <source>
        <dbReference type="Pfam" id="PF03372"/>
    </source>
</evidence>